<feature type="signal peptide" evidence="1">
    <location>
        <begin position="1"/>
        <end position="15"/>
    </location>
</feature>
<dbReference type="PANTHER" id="PTHR11362">
    <property type="entry name" value="PHOSPHATIDYLETHANOLAMINE-BINDING PROTEIN"/>
    <property type="match status" value="1"/>
</dbReference>
<dbReference type="PANTHER" id="PTHR11362:SF82">
    <property type="entry name" value="PHOSPHATIDYLETHANOLAMINE-BINDING PROTEIN 4"/>
    <property type="match status" value="1"/>
</dbReference>
<evidence type="ECO:0000313" key="3">
    <source>
        <dbReference type="Proteomes" id="UP000559027"/>
    </source>
</evidence>
<dbReference type="CDD" id="cd00866">
    <property type="entry name" value="PEBP_euk"/>
    <property type="match status" value="1"/>
</dbReference>
<name>A0A8H5D494_9AGAR</name>
<feature type="chain" id="PRO_5034242101" description="PEBP-like protein" evidence="1">
    <location>
        <begin position="16"/>
        <end position="224"/>
    </location>
</feature>
<sequence>MQLFHLFAFVAVAIAQDLSTKNVKDAFYKARIPQDTGINFNPTAVLEVAFPQQYNLPFLFHTGEHVPINSTTEPPMFSLLTGGSSSSRSQKANCTYSKDQKFVVTLFDPDANTPEDSTIAQVRHFLGGNFSPLLDHEFPSGINIPLPLVNSTPAVSEWVHPQPPPASGLHRYIFLAFKQPEGFDQQTLVTAQTSVLGWNLTHFAASVGLGDPIAGTYMLVSHEY</sequence>
<evidence type="ECO:0000313" key="2">
    <source>
        <dbReference type="EMBL" id="KAF5353359.1"/>
    </source>
</evidence>
<evidence type="ECO:0000256" key="1">
    <source>
        <dbReference type="SAM" id="SignalP"/>
    </source>
</evidence>
<organism evidence="2 3">
    <name type="scientific">Leucocoprinus leucothites</name>
    <dbReference type="NCBI Taxonomy" id="201217"/>
    <lineage>
        <taxon>Eukaryota</taxon>
        <taxon>Fungi</taxon>
        <taxon>Dikarya</taxon>
        <taxon>Basidiomycota</taxon>
        <taxon>Agaricomycotina</taxon>
        <taxon>Agaricomycetes</taxon>
        <taxon>Agaricomycetidae</taxon>
        <taxon>Agaricales</taxon>
        <taxon>Agaricineae</taxon>
        <taxon>Agaricaceae</taxon>
        <taxon>Leucocoprinus</taxon>
    </lineage>
</organism>
<dbReference type="AlphaFoldDB" id="A0A8H5D494"/>
<comment type="caution">
    <text evidence="2">The sequence shown here is derived from an EMBL/GenBank/DDBJ whole genome shotgun (WGS) entry which is preliminary data.</text>
</comment>
<dbReference type="InterPro" id="IPR008914">
    <property type="entry name" value="PEBP"/>
</dbReference>
<dbReference type="Pfam" id="PF01161">
    <property type="entry name" value="PBP"/>
    <property type="match status" value="1"/>
</dbReference>
<proteinExistence type="predicted"/>
<dbReference type="Proteomes" id="UP000559027">
    <property type="component" value="Unassembled WGS sequence"/>
</dbReference>
<accession>A0A8H5D494</accession>
<reference evidence="2 3" key="1">
    <citation type="journal article" date="2020" name="ISME J.">
        <title>Uncovering the hidden diversity of litter-decomposition mechanisms in mushroom-forming fungi.</title>
        <authorList>
            <person name="Floudas D."/>
            <person name="Bentzer J."/>
            <person name="Ahren D."/>
            <person name="Johansson T."/>
            <person name="Persson P."/>
            <person name="Tunlid A."/>
        </authorList>
    </citation>
    <scope>NUCLEOTIDE SEQUENCE [LARGE SCALE GENOMIC DNA]</scope>
    <source>
        <strain evidence="2 3">CBS 146.42</strain>
    </source>
</reference>
<dbReference type="Gene3D" id="3.90.280.10">
    <property type="entry name" value="PEBP-like"/>
    <property type="match status" value="1"/>
</dbReference>
<dbReference type="EMBL" id="JAACJO010000010">
    <property type="protein sequence ID" value="KAF5353359.1"/>
    <property type="molecule type" value="Genomic_DNA"/>
</dbReference>
<gene>
    <name evidence="2" type="ORF">D9756_008062</name>
</gene>
<keyword evidence="1" id="KW-0732">Signal</keyword>
<evidence type="ECO:0008006" key="4">
    <source>
        <dbReference type="Google" id="ProtNLM"/>
    </source>
</evidence>
<dbReference type="OrthoDB" id="2506647at2759"/>
<dbReference type="SUPFAM" id="SSF49777">
    <property type="entry name" value="PEBP-like"/>
    <property type="match status" value="1"/>
</dbReference>
<keyword evidence="3" id="KW-1185">Reference proteome</keyword>
<dbReference type="InterPro" id="IPR035810">
    <property type="entry name" value="PEBP_euk"/>
</dbReference>
<dbReference type="InterPro" id="IPR036610">
    <property type="entry name" value="PEBP-like_sf"/>
</dbReference>
<protein>
    <recommendedName>
        <fullName evidence="4">PEBP-like protein</fullName>
    </recommendedName>
</protein>